<organism evidence="1 2">
    <name type="scientific">Aquibium oceanicum</name>
    <dbReference type="NCBI Taxonomy" id="1670800"/>
    <lineage>
        <taxon>Bacteria</taxon>
        <taxon>Pseudomonadati</taxon>
        <taxon>Pseudomonadota</taxon>
        <taxon>Alphaproteobacteria</taxon>
        <taxon>Hyphomicrobiales</taxon>
        <taxon>Phyllobacteriaceae</taxon>
        <taxon>Aquibium</taxon>
    </lineage>
</organism>
<dbReference type="STRING" id="1670800.BSQ44_11380"/>
<accession>A0A1L3SR68</accession>
<dbReference type="InterPro" id="IPR009642">
    <property type="entry name" value="DUF1236"/>
</dbReference>
<name>A0A1L3SR68_9HYPH</name>
<dbReference type="AlphaFoldDB" id="A0A1L3SR68"/>
<evidence type="ECO:0000313" key="1">
    <source>
        <dbReference type="EMBL" id="APH71898.1"/>
    </source>
</evidence>
<dbReference type="Pfam" id="PF06823">
    <property type="entry name" value="DUF1236"/>
    <property type="match status" value="2"/>
</dbReference>
<keyword evidence="2" id="KW-1185">Reference proteome</keyword>
<dbReference type="EMBL" id="CP018171">
    <property type="protein sequence ID" value="APH71898.1"/>
    <property type="molecule type" value="Genomic_DNA"/>
</dbReference>
<protein>
    <recommendedName>
        <fullName evidence="3">Glycine zipper domain-containing protein</fullName>
    </recommendedName>
</protein>
<sequence>MTSAAAVMLISGYAYGQESGTVPPNAPAAEQATQDSNQVETDTNANMDAGVAAGGTTGAIAGAVVGGPVGAVIGGFAGAMLGAATSVPEPAVEYVVANPVDTVMIEGDLAEGTVVQADATLTPIPDYPDYAYVYANGRPVIVRVASREVVYSPGYVVAPGTVTYVQENPVDPVTVGSLSIGASVPADVRLVEIPSDPAYAYVYTDAGPVLVNRGTRTVVWVNGG</sequence>
<gene>
    <name evidence="1" type="ORF">BSQ44_11380</name>
</gene>
<proteinExistence type="predicted"/>
<evidence type="ECO:0008006" key="3">
    <source>
        <dbReference type="Google" id="ProtNLM"/>
    </source>
</evidence>
<dbReference type="KEGG" id="meso:BSQ44_11380"/>
<evidence type="ECO:0000313" key="2">
    <source>
        <dbReference type="Proteomes" id="UP000182840"/>
    </source>
</evidence>
<dbReference type="Proteomes" id="UP000182840">
    <property type="component" value="Chromosome"/>
</dbReference>
<reference evidence="2" key="1">
    <citation type="submission" date="2016-11" db="EMBL/GenBank/DDBJ databases">
        <title>Mesorhizobium oceanicum sp. nov., isolated from deep seawater in South China Sea.</title>
        <authorList>
            <person name="Fu G.-Y."/>
        </authorList>
    </citation>
    <scope>NUCLEOTIDE SEQUENCE [LARGE SCALE GENOMIC DNA]</scope>
    <source>
        <strain evidence="2">B7</strain>
    </source>
</reference>